<dbReference type="HOGENOM" id="CLU_604083_0_0_1"/>
<feature type="region of interest" description="Disordered" evidence="5">
    <location>
        <begin position="15"/>
        <end position="42"/>
    </location>
</feature>
<dbReference type="Proteomes" id="UP000027195">
    <property type="component" value="Unassembled WGS sequence"/>
</dbReference>
<keyword evidence="2 4" id="KW-0863">Zinc-finger</keyword>
<reference evidence="8" key="1">
    <citation type="journal article" date="2014" name="Proc. Natl. Acad. Sci. U.S.A.">
        <title>Extensive sampling of basidiomycete genomes demonstrates inadequacy of the white-rot/brown-rot paradigm for wood decay fungi.</title>
        <authorList>
            <person name="Riley R."/>
            <person name="Salamov A.A."/>
            <person name="Brown D.W."/>
            <person name="Nagy L.G."/>
            <person name="Floudas D."/>
            <person name="Held B.W."/>
            <person name="Levasseur A."/>
            <person name="Lombard V."/>
            <person name="Morin E."/>
            <person name="Otillar R."/>
            <person name="Lindquist E.A."/>
            <person name="Sun H."/>
            <person name="LaButti K.M."/>
            <person name="Schmutz J."/>
            <person name="Jabbour D."/>
            <person name="Luo H."/>
            <person name="Baker S.E."/>
            <person name="Pisabarro A.G."/>
            <person name="Walton J.D."/>
            <person name="Blanchette R.A."/>
            <person name="Henrissat B."/>
            <person name="Martin F."/>
            <person name="Cullen D."/>
            <person name="Hibbett D.S."/>
            <person name="Grigoriev I.V."/>
        </authorList>
    </citation>
    <scope>NUCLEOTIDE SEQUENCE [LARGE SCALE GENOMIC DNA]</scope>
    <source>
        <strain evidence="8">FD-172 SS1</strain>
    </source>
</reference>
<dbReference type="Gene3D" id="3.30.160.60">
    <property type="entry name" value="Classic Zinc Finger"/>
    <property type="match status" value="1"/>
</dbReference>
<protein>
    <recommendedName>
        <fullName evidence="6">C2H2-type domain-containing protein</fullName>
    </recommendedName>
</protein>
<feature type="region of interest" description="Disordered" evidence="5">
    <location>
        <begin position="73"/>
        <end position="94"/>
    </location>
</feature>
<feature type="compositionally biased region" description="Pro residues" evidence="5">
    <location>
        <begin position="236"/>
        <end position="247"/>
    </location>
</feature>
<accession>A0A067MM98</accession>
<dbReference type="PANTHER" id="PTHR23235">
    <property type="entry name" value="KRUEPPEL-LIKE TRANSCRIPTION FACTOR"/>
    <property type="match status" value="1"/>
</dbReference>
<evidence type="ECO:0000313" key="8">
    <source>
        <dbReference type="Proteomes" id="UP000027195"/>
    </source>
</evidence>
<dbReference type="AlphaFoldDB" id="A0A067MM98"/>
<dbReference type="SMART" id="SM00355">
    <property type="entry name" value="ZnF_C2H2"/>
    <property type="match status" value="2"/>
</dbReference>
<evidence type="ECO:0000259" key="6">
    <source>
        <dbReference type="PROSITE" id="PS50157"/>
    </source>
</evidence>
<organism evidence="7 8">
    <name type="scientific">Botryobasidium botryosum (strain FD-172 SS1)</name>
    <dbReference type="NCBI Taxonomy" id="930990"/>
    <lineage>
        <taxon>Eukaryota</taxon>
        <taxon>Fungi</taxon>
        <taxon>Dikarya</taxon>
        <taxon>Basidiomycota</taxon>
        <taxon>Agaricomycotina</taxon>
        <taxon>Agaricomycetes</taxon>
        <taxon>Cantharellales</taxon>
        <taxon>Botryobasidiaceae</taxon>
        <taxon>Botryobasidium</taxon>
    </lineage>
</organism>
<dbReference type="OrthoDB" id="654211at2759"/>
<feature type="compositionally biased region" description="Acidic residues" evidence="5">
    <location>
        <begin position="277"/>
        <end position="292"/>
    </location>
</feature>
<feature type="compositionally biased region" description="Acidic residues" evidence="5">
    <location>
        <begin position="324"/>
        <end position="339"/>
    </location>
</feature>
<dbReference type="STRING" id="930990.A0A067MM98"/>
<gene>
    <name evidence="7" type="ORF">BOTBODRAFT_172800</name>
</gene>
<feature type="region of interest" description="Disordered" evidence="5">
    <location>
        <begin position="189"/>
        <end position="254"/>
    </location>
</feature>
<evidence type="ECO:0000313" key="7">
    <source>
        <dbReference type="EMBL" id="KDQ16684.1"/>
    </source>
</evidence>
<dbReference type="GO" id="GO:0008270">
    <property type="term" value="F:zinc ion binding"/>
    <property type="evidence" value="ECO:0007669"/>
    <property type="project" value="UniProtKB-KW"/>
</dbReference>
<sequence length="453" mass="48504">MPVLCAAPADIFGPTWPGAEAEAEADGRTSRSSSLASNLAGPFDKTTFDFQPREQHSFQWDLEFPFGIPPSGSIQHGQPTILSPDSQPSTLAAQSGSSFSTNVVFESILRPKISASLIPPPLTIPNPALDEPQGVNFQPCWLPSAAPPSVLVAHNPRFNDTAHVRDPYDIKARAISLRLPCVPPDFVLEAPMAEPSSPGPHEGSGDDAPSPSRLSELSDATAAEVYNGADSESELTPPPSSPRPPAPGRGKTAWAGMTYEDKLVIRKLYGSVGASQEESDTDEAGLDGDSDDESPRTPYAPVPLPQTPAAASLANSWKRKLQFEEEDDAEFSNDSESDGGGDSSSVDEYKPFAGPSSSAGRKPAAKRGSPPQKRHSKIRKVEKESHHCPVPGCGQWVSREADMRRHLRTHDKANKGAACPKCGKVLSRLDALKRHVDKGSCGKSQRVTKKRRN</sequence>
<dbReference type="PROSITE" id="PS00028">
    <property type="entry name" value="ZINC_FINGER_C2H2_1"/>
    <property type="match status" value="1"/>
</dbReference>
<feature type="region of interest" description="Disordered" evidence="5">
    <location>
        <begin position="270"/>
        <end position="395"/>
    </location>
</feature>
<proteinExistence type="predicted"/>
<name>A0A067MM98_BOTB1</name>
<keyword evidence="8" id="KW-1185">Reference proteome</keyword>
<dbReference type="EMBL" id="KL198026">
    <property type="protein sequence ID" value="KDQ16684.1"/>
    <property type="molecule type" value="Genomic_DNA"/>
</dbReference>
<evidence type="ECO:0000256" key="1">
    <source>
        <dbReference type="ARBA" id="ARBA00022723"/>
    </source>
</evidence>
<feature type="domain" description="C2H2-type" evidence="6">
    <location>
        <begin position="386"/>
        <end position="415"/>
    </location>
</feature>
<dbReference type="Pfam" id="PF00096">
    <property type="entry name" value="zf-C2H2"/>
    <property type="match status" value="1"/>
</dbReference>
<evidence type="ECO:0000256" key="3">
    <source>
        <dbReference type="ARBA" id="ARBA00022833"/>
    </source>
</evidence>
<evidence type="ECO:0000256" key="4">
    <source>
        <dbReference type="PROSITE-ProRule" id="PRU00042"/>
    </source>
</evidence>
<dbReference type="InterPro" id="IPR036236">
    <property type="entry name" value="Znf_C2H2_sf"/>
</dbReference>
<dbReference type="PROSITE" id="PS50157">
    <property type="entry name" value="ZINC_FINGER_C2H2_2"/>
    <property type="match status" value="1"/>
</dbReference>
<dbReference type="InterPro" id="IPR013087">
    <property type="entry name" value="Znf_C2H2_type"/>
</dbReference>
<evidence type="ECO:0000256" key="5">
    <source>
        <dbReference type="SAM" id="MobiDB-lite"/>
    </source>
</evidence>
<dbReference type="InParanoid" id="A0A067MM98"/>
<keyword evidence="3" id="KW-0862">Zinc</keyword>
<keyword evidence="1" id="KW-0479">Metal-binding</keyword>
<dbReference type="SUPFAM" id="SSF57667">
    <property type="entry name" value="beta-beta-alpha zinc fingers"/>
    <property type="match status" value="1"/>
</dbReference>
<evidence type="ECO:0000256" key="2">
    <source>
        <dbReference type="ARBA" id="ARBA00022771"/>
    </source>
</evidence>